<accession>A0A2J6Q4D1</accession>
<feature type="signal peptide" evidence="2">
    <location>
        <begin position="1"/>
        <end position="19"/>
    </location>
</feature>
<feature type="region of interest" description="Disordered" evidence="1">
    <location>
        <begin position="96"/>
        <end position="126"/>
    </location>
</feature>
<reference evidence="3 4" key="1">
    <citation type="submission" date="2016-05" db="EMBL/GenBank/DDBJ databases">
        <title>A degradative enzymes factory behind the ericoid mycorrhizal symbiosis.</title>
        <authorList>
            <consortium name="DOE Joint Genome Institute"/>
            <person name="Martino E."/>
            <person name="Morin E."/>
            <person name="Grelet G."/>
            <person name="Kuo A."/>
            <person name="Kohler A."/>
            <person name="Daghino S."/>
            <person name="Barry K."/>
            <person name="Choi C."/>
            <person name="Cichocki N."/>
            <person name="Clum A."/>
            <person name="Copeland A."/>
            <person name="Hainaut M."/>
            <person name="Haridas S."/>
            <person name="Labutti K."/>
            <person name="Lindquist E."/>
            <person name="Lipzen A."/>
            <person name="Khouja H.-R."/>
            <person name="Murat C."/>
            <person name="Ohm R."/>
            <person name="Olson A."/>
            <person name="Spatafora J."/>
            <person name="Veneault-Fourrey C."/>
            <person name="Henrissat B."/>
            <person name="Grigoriev I."/>
            <person name="Martin F."/>
            <person name="Perotto S."/>
        </authorList>
    </citation>
    <scope>NUCLEOTIDE SEQUENCE [LARGE SCALE GENOMIC DNA]</scope>
    <source>
        <strain evidence="3 4">UAMH 7357</strain>
    </source>
</reference>
<keyword evidence="4" id="KW-1185">Reference proteome</keyword>
<name>A0A2J6Q4D1_9HELO</name>
<evidence type="ECO:0000313" key="3">
    <source>
        <dbReference type="EMBL" id="PMD21157.1"/>
    </source>
</evidence>
<dbReference type="EMBL" id="KZ613482">
    <property type="protein sequence ID" value="PMD21157.1"/>
    <property type="molecule type" value="Genomic_DNA"/>
</dbReference>
<evidence type="ECO:0000256" key="1">
    <source>
        <dbReference type="SAM" id="MobiDB-lite"/>
    </source>
</evidence>
<feature type="compositionally biased region" description="Low complexity" evidence="1">
    <location>
        <begin position="188"/>
        <end position="205"/>
    </location>
</feature>
<feature type="chain" id="PRO_5014425432" description="GPI anchored serine-threonine rich protein" evidence="2">
    <location>
        <begin position="20"/>
        <end position="232"/>
    </location>
</feature>
<dbReference type="AlphaFoldDB" id="A0A2J6Q4D1"/>
<evidence type="ECO:0000313" key="4">
    <source>
        <dbReference type="Proteomes" id="UP000235672"/>
    </source>
</evidence>
<gene>
    <name evidence="3" type="ORF">NA56DRAFT_645861</name>
</gene>
<dbReference type="Proteomes" id="UP000235672">
    <property type="component" value="Unassembled WGS sequence"/>
</dbReference>
<proteinExistence type="predicted"/>
<feature type="region of interest" description="Disordered" evidence="1">
    <location>
        <begin position="188"/>
        <end position="210"/>
    </location>
</feature>
<dbReference type="OrthoDB" id="3558501at2759"/>
<protein>
    <recommendedName>
        <fullName evidence="5">GPI anchored serine-threonine rich protein</fullName>
    </recommendedName>
</protein>
<evidence type="ECO:0000256" key="2">
    <source>
        <dbReference type="SAM" id="SignalP"/>
    </source>
</evidence>
<sequence length="232" mass="23335">MQFFTLATIAVLAAGNVFAWPNTTSATNTCYTITEYNKPPCTTPSPCTVEDCIILSTITQSCGCSTIPTTDICLTTCPLGCSTQYKTMYLPCPTSPSSPPSSPTYPTTTPSTSSSSAPTGGGPSYTNSTVTVTTVTTLTTCPATCTCSGQKTTWTGSSGPYSCTTTPSCVAQLPGGGTTTIMGTTVVGNTGPTPSSSSSPTSLLAGSGGERRNEVGAVGGLFAGLIGLLALF</sequence>
<feature type="compositionally biased region" description="Low complexity" evidence="1">
    <location>
        <begin position="104"/>
        <end position="126"/>
    </location>
</feature>
<organism evidence="3 4">
    <name type="scientific">Hyaloscypha hepaticicola</name>
    <dbReference type="NCBI Taxonomy" id="2082293"/>
    <lineage>
        <taxon>Eukaryota</taxon>
        <taxon>Fungi</taxon>
        <taxon>Dikarya</taxon>
        <taxon>Ascomycota</taxon>
        <taxon>Pezizomycotina</taxon>
        <taxon>Leotiomycetes</taxon>
        <taxon>Helotiales</taxon>
        <taxon>Hyaloscyphaceae</taxon>
        <taxon>Hyaloscypha</taxon>
    </lineage>
</organism>
<evidence type="ECO:0008006" key="5">
    <source>
        <dbReference type="Google" id="ProtNLM"/>
    </source>
</evidence>
<keyword evidence="2" id="KW-0732">Signal</keyword>
<dbReference type="STRING" id="1745343.A0A2J6Q4D1"/>